<dbReference type="PANTHER" id="PTHR42470:SF1">
    <property type="entry name" value="VAST DOMAIN-CONTAINING PROTEIN"/>
    <property type="match status" value="1"/>
</dbReference>
<gene>
    <name evidence="3" type="ORF">K469DRAFT_753868</name>
</gene>
<dbReference type="InterPro" id="IPR057684">
    <property type="entry name" value="DUF7924"/>
</dbReference>
<dbReference type="Pfam" id="PF25545">
    <property type="entry name" value="DUF7924"/>
    <property type="match status" value="1"/>
</dbReference>
<evidence type="ECO:0000256" key="1">
    <source>
        <dbReference type="SAM" id="MobiDB-lite"/>
    </source>
</evidence>
<sequence length="199" mass="22471">MKDIGAPANPRPDVCSRYTTNPVPQTLHHSRKRRNIFMGDDSLSHLPPSVQACSSHFAQWKSDVKFGTHFEAKLQGACDDAAVVNATHGFLAISKVNFTVADTIHFSFTYNGDIAVFCAHWRRLDGSVPTWEMERIGRAWIDEGESISEFRQMVRNIFNHALTTRLNKLKEAIAKLRFQFSTTNPSASTTHSRKCQISY</sequence>
<reference evidence="3" key="1">
    <citation type="journal article" date="2020" name="Stud. Mycol.">
        <title>101 Dothideomycetes genomes: a test case for predicting lifestyles and emergence of pathogens.</title>
        <authorList>
            <person name="Haridas S."/>
            <person name="Albert R."/>
            <person name="Binder M."/>
            <person name="Bloem J."/>
            <person name="Labutti K."/>
            <person name="Salamov A."/>
            <person name="Andreopoulos B."/>
            <person name="Baker S."/>
            <person name="Barry K."/>
            <person name="Bills G."/>
            <person name="Bluhm B."/>
            <person name="Cannon C."/>
            <person name="Castanera R."/>
            <person name="Culley D."/>
            <person name="Daum C."/>
            <person name="Ezra D."/>
            <person name="Gonzalez J."/>
            <person name="Henrissat B."/>
            <person name="Kuo A."/>
            <person name="Liang C."/>
            <person name="Lipzen A."/>
            <person name="Lutzoni F."/>
            <person name="Magnuson J."/>
            <person name="Mondo S."/>
            <person name="Nolan M."/>
            <person name="Ohm R."/>
            <person name="Pangilinan J."/>
            <person name="Park H.-J."/>
            <person name="Ramirez L."/>
            <person name="Alfaro M."/>
            <person name="Sun H."/>
            <person name="Tritt A."/>
            <person name="Yoshinaga Y."/>
            <person name="Zwiers L.-H."/>
            <person name="Turgeon B."/>
            <person name="Goodwin S."/>
            <person name="Spatafora J."/>
            <person name="Crous P."/>
            <person name="Grigoriev I."/>
        </authorList>
    </citation>
    <scope>NUCLEOTIDE SEQUENCE</scope>
    <source>
        <strain evidence="3">CBS 207.26</strain>
    </source>
</reference>
<proteinExistence type="predicted"/>
<dbReference type="OrthoDB" id="5426775at2759"/>
<evidence type="ECO:0000313" key="3">
    <source>
        <dbReference type="EMBL" id="KAF2179467.1"/>
    </source>
</evidence>
<dbReference type="Proteomes" id="UP000800200">
    <property type="component" value="Unassembled WGS sequence"/>
</dbReference>
<evidence type="ECO:0000313" key="4">
    <source>
        <dbReference type="Proteomes" id="UP000800200"/>
    </source>
</evidence>
<accession>A0A6A6DIY7</accession>
<keyword evidence="4" id="KW-1185">Reference proteome</keyword>
<dbReference type="AlphaFoldDB" id="A0A6A6DIY7"/>
<evidence type="ECO:0000259" key="2">
    <source>
        <dbReference type="Pfam" id="PF25545"/>
    </source>
</evidence>
<feature type="region of interest" description="Disordered" evidence="1">
    <location>
        <begin position="1"/>
        <end position="22"/>
    </location>
</feature>
<dbReference type="EMBL" id="ML994666">
    <property type="protein sequence ID" value="KAF2179467.1"/>
    <property type="molecule type" value="Genomic_DNA"/>
</dbReference>
<name>A0A6A6DIY7_9PEZI</name>
<feature type="domain" description="DUF7924" evidence="2">
    <location>
        <begin position="60"/>
        <end position="173"/>
    </location>
</feature>
<organism evidence="3 4">
    <name type="scientific">Zopfia rhizophila CBS 207.26</name>
    <dbReference type="NCBI Taxonomy" id="1314779"/>
    <lineage>
        <taxon>Eukaryota</taxon>
        <taxon>Fungi</taxon>
        <taxon>Dikarya</taxon>
        <taxon>Ascomycota</taxon>
        <taxon>Pezizomycotina</taxon>
        <taxon>Dothideomycetes</taxon>
        <taxon>Dothideomycetes incertae sedis</taxon>
        <taxon>Zopfiaceae</taxon>
        <taxon>Zopfia</taxon>
    </lineage>
</organism>
<dbReference type="PANTHER" id="PTHR42470">
    <property type="entry name" value="VAST DOMAIN-CONTAINING PROTEIN"/>
    <property type="match status" value="1"/>
</dbReference>
<protein>
    <recommendedName>
        <fullName evidence="2">DUF7924 domain-containing protein</fullName>
    </recommendedName>
</protein>